<keyword evidence="2" id="KW-1185">Reference proteome</keyword>
<accession>A0ABS8J7H1</accession>
<evidence type="ECO:0000313" key="1">
    <source>
        <dbReference type="EMBL" id="MCC7659910.1"/>
    </source>
</evidence>
<evidence type="ECO:0000313" key="2">
    <source>
        <dbReference type="Proteomes" id="UP001199135"/>
    </source>
</evidence>
<name>A0ABS8J7H1_9GAMM</name>
<dbReference type="RefSeq" id="WP_230490409.1">
    <property type="nucleotide sequence ID" value="NZ_VOSN01000022.1"/>
</dbReference>
<protein>
    <submittedName>
        <fullName evidence="1">Uncharacterized protein</fullName>
    </submittedName>
</protein>
<sequence length="120" mass="13187">MKCDLKLGVNVDASELDKVEAQLTRIVDLLDRINKPRKISFFDGEGALRLVISPFVVEQNHVLINDASIDSAKISNAIIAKAETVKAQDDAVKNSIREAIEEFLDKASRPGGAIWRAIKS</sequence>
<proteinExistence type="predicted"/>
<dbReference type="Proteomes" id="UP001199135">
    <property type="component" value="Unassembled WGS sequence"/>
</dbReference>
<reference evidence="1 2" key="1">
    <citation type="submission" date="2019-08" db="EMBL/GenBank/DDBJ databases">
        <title>Genome sequencing of Psyttalia spp.-associated microbial isolates reveals a potentially novel species in the Serratia genus.</title>
        <authorList>
            <person name="Tannieres-Laurent M."/>
            <person name="Sparks M.E."/>
            <person name="Blackburn M.B."/>
            <person name="Gundersen-Rindal D.E."/>
            <person name="Bon M.-C."/>
        </authorList>
    </citation>
    <scope>NUCLEOTIDE SEQUENCE [LARGE SCALE GENOMIC DNA]</scope>
    <source>
        <strain evidence="2">Pon4B</strain>
    </source>
</reference>
<organism evidence="1 2">
    <name type="scientific">Serratia montpellierensis</name>
    <dbReference type="NCBI Taxonomy" id="2598730"/>
    <lineage>
        <taxon>Bacteria</taxon>
        <taxon>Pseudomonadati</taxon>
        <taxon>Pseudomonadota</taxon>
        <taxon>Gammaproteobacteria</taxon>
        <taxon>Enterobacterales</taxon>
        <taxon>Yersiniaceae</taxon>
        <taxon>Serratia</taxon>
    </lineage>
</organism>
<dbReference type="EMBL" id="VOSO01000014">
    <property type="protein sequence ID" value="MCC7659910.1"/>
    <property type="molecule type" value="Genomic_DNA"/>
</dbReference>
<gene>
    <name evidence="1" type="ORF">FUU20_14320</name>
</gene>
<comment type="caution">
    <text evidence="1">The sequence shown here is derived from an EMBL/GenBank/DDBJ whole genome shotgun (WGS) entry which is preliminary data.</text>
</comment>